<accession>A0AAV9ZG63</accession>
<sequence>MWKRFLPLLFRIPPPGLFLFLQLRMTKRNLGLTCLYVHPAPGKIPDSYISNDDYGLEYVDDPQLTVQAQLDDNAEIPPALIPPGSNEFVADVAAAVSSTTETSGGWERPLKDAPSTRSGRKRRVYDTSNTLSPKMLSSLKVHQIVDLPDVFSRKSGKKAAPIDGGSAYIESTAMNSRVSNNDVRLGRRLLRIRVTVGELVGVEWGKWTGAASPPRAPRLVTAWMRLDAACEPAGIWHRLRCSLGQEGEGPSSLGGVGKRTRWNPWLLGSISGAYKISLELGNGAR</sequence>
<dbReference type="AlphaFoldDB" id="A0AAV9ZG63"/>
<comment type="caution">
    <text evidence="3">The sequence shown here is derived from an EMBL/GenBank/DDBJ whole genome shotgun (WGS) entry which is preliminary data.</text>
</comment>
<evidence type="ECO:0000313" key="4">
    <source>
        <dbReference type="Proteomes" id="UP001362999"/>
    </source>
</evidence>
<keyword evidence="4" id="KW-1185">Reference proteome</keyword>
<proteinExistence type="predicted"/>
<name>A0AAV9ZG63_9AGAR</name>
<feature type="chain" id="PRO_5043485830" evidence="2">
    <location>
        <begin position="19"/>
        <end position="285"/>
    </location>
</feature>
<protein>
    <submittedName>
        <fullName evidence="3">Uncharacterized protein</fullName>
    </submittedName>
</protein>
<organism evidence="3 4">
    <name type="scientific">Favolaschia claudopus</name>
    <dbReference type="NCBI Taxonomy" id="2862362"/>
    <lineage>
        <taxon>Eukaryota</taxon>
        <taxon>Fungi</taxon>
        <taxon>Dikarya</taxon>
        <taxon>Basidiomycota</taxon>
        <taxon>Agaricomycotina</taxon>
        <taxon>Agaricomycetes</taxon>
        <taxon>Agaricomycetidae</taxon>
        <taxon>Agaricales</taxon>
        <taxon>Marasmiineae</taxon>
        <taxon>Mycenaceae</taxon>
        <taxon>Favolaschia</taxon>
    </lineage>
</organism>
<gene>
    <name evidence="3" type="ORF">R3P38DRAFT_2808336</name>
</gene>
<evidence type="ECO:0000256" key="1">
    <source>
        <dbReference type="SAM" id="MobiDB-lite"/>
    </source>
</evidence>
<reference evidence="3 4" key="1">
    <citation type="journal article" date="2024" name="J Genomics">
        <title>Draft genome sequencing and assembly of Favolaschia claudopus CIRM-BRFM 2984 isolated from oak limbs.</title>
        <authorList>
            <person name="Navarro D."/>
            <person name="Drula E."/>
            <person name="Chaduli D."/>
            <person name="Cazenave R."/>
            <person name="Ahrendt S."/>
            <person name="Wang J."/>
            <person name="Lipzen A."/>
            <person name="Daum C."/>
            <person name="Barry K."/>
            <person name="Grigoriev I.V."/>
            <person name="Favel A."/>
            <person name="Rosso M.N."/>
            <person name="Martin F."/>
        </authorList>
    </citation>
    <scope>NUCLEOTIDE SEQUENCE [LARGE SCALE GENOMIC DNA]</scope>
    <source>
        <strain evidence="3 4">CIRM-BRFM 2984</strain>
    </source>
</reference>
<feature type="region of interest" description="Disordered" evidence="1">
    <location>
        <begin position="100"/>
        <end position="127"/>
    </location>
</feature>
<evidence type="ECO:0000256" key="2">
    <source>
        <dbReference type="SAM" id="SignalP"/>
    </source>
</evidence>
<keyword evidence="2" id="KW-0732">Signal</keyword>
<evidence type="ECO:0000313" key="3">
    <source>
        <dbReference type="EMBL" id="KAK6981245.1"/>
    </source>
</evidence>
<dbReference type="Proteomes" id="UP001362999">
    <property type="component" value="Unassembled WGS sequence"/>
</dbReference>
<dbReference type="EMBL" id="JAWWNJ010000152">
    <property type="protein sequence ID" value="KAK6981245.1"/>
    <property type="molecule type" value="Genomic_DNA"/>
</dbReference>
<feature type="signal peptide" evidence="2">
    <location>
        <begin position="1"/>
        <end position="18"/>
    </location>
</feature>